<gene>
    <name evidence="1" type="ORF">LCGC14_0893230</name>
</gene>
<comment type="caution">
    <text evidence="1">The sequence shown here is derived from an EMBL/GenBank/DDBJ whole genome shotgun (WGS) entry which is preliminary data.</text>
</comment>
<sequence>MCINDWRAGRLIRTQTRQVDISGGAATVTANPNRVGLIIGWGRAASTIQGASIAVDGNIVGGVNGVANQYFVTLADHGDLPTKEHIITNVNGSTTIGIVEMFMPEEYLAAGLNEFISHYAVHHGAIGR</sequence>
<organism evidence="1">
    <name type="scientific">marine sediment metagenome</name>
    <dbReference type="NCBI Taxonomy" id="412755"/>
    <lineage>
        <taxon>unclassified sequences</taxon>
        <taxon>metagenomes</taxon>
        <taxon>ecological metagenomes</taxon>
    </lineage>
</organism>
<proteinExistence type="predicted"/>
<dbReference type="EMBL" id="LAZR01002871">
    <property type="protein sequence ID" value="KKN24600.1"/>
    <property type="molecule type" value="Genomic_DNA"/>
</dbReference>
<name>A0A0F9NYL7_9ZZZZ</name>
<dbReference type="AlphaFoldDB" id="A0A0F9NYL7"/>
<protein>
    <submittedName>
        <fullName evidence="1">Uncharacterized protein</fullName>
    </submittedName>
</protein>
<evidence type="ECO:0000313" key="1">
    <source>
        <dbReference type="EMBL" id="KKN24600.1"/>
    </source>
</evidence>
<reference evidence="1" key="1">
    <citation type="journal article" date="2015" name="Nature">
        <title>Complex archaea that bridge the gap between prokaryotes and eukaryotes.</title>
        <authorList>
            <person name="Spang A."/>
            <person name="Saw J.H."/>
            <person name="Jorgensen S.L."/>
            <person name="Zaremba-Niedzwiedzka K."/>
            <person name="Martijn J."/>
            <person name="Lind A.E."/>
            <person name="van Eijk R."/>
            <person name="Schleper C."/>
            <person name="Guy L."/>
            <person name="Ettema T.J."/>
        </authorList>
    </citation>
    <scope>NUCLEOTIDE SEQUENCE</scope>
</reference>
<accession>A0A0F9NYL7</accession>